<proteinExistence type="predicted"/>
<keyword evidence="3" id="KW-1185">Reference proteome</keyword>
<gene>
    <name evidence="2" type="ORF">HID58_047921</name>
</gene>
<protein>
    <submittedName>
        <fullName evidence="2">Uncharacterized protein</fullName>
    </submittedName>
</protein>
<accession>A0ABQ8B0V9</accession>
<evidence type="ECO:0000313" key="3">
    <source>
        <dbReference type="Proteomes" id="UP000824890"/>
    </source>
</evidence>
<dbReference type="Proteomes" id="UP000824890">
    <property type="component" value="Unassembled WGS sequence"/>
</dbReference>
<evidence type="ECO:0000313" key="2">
    <source>
        <dbReference type="EMBL" id="KAH0898353.1"/>
    </source>
</evidence>
<dbReference type="EMBL" id="JAGKQM010000012">
    <property type="protein sequence ID" value="KAH0898353.1"/>
    <property type="molecule type" value="Genomic_DNA"/>
</dbReference>
<organism evidence="2 3">
    <name type="scientific">Brassica napus</name>
    <name type="common">Rape</name>
    <dbReference type="NCBI Taxonomy" id="3708"/>
    <lineage>
        <taxon>Eukaryota</taxon>
        <taxon>Viridiplantae</taxon>
        <taxon>Streptophyta</taxon>
        <taxon>Embryophyta</taxon>
        <taxon>Tracheophyta</taxon>
        <taxon>Spermatophyta</taxon>
        <taxon>Magnoliopsida</taxon>
        <taxon>eudicotyledons</taxon>
        <taxon>Gunneridae</taxon>
        <taxon>Pentapetalae</taxon>
        <taxon>rosids</taxon>
        <taxon>malvids</taxon>
        <taxon>Brassicales</taxon>
        <taxon>Brassicaceae</taxon>
        <taxon>Brassiceae</taxon>
        <taxon>Brassica</taxon>
    </lineage>
</organism>
<reference evidence="2 3" key="1">
    <citation type="submission" date="2021-05" db="EMBL/GenBank/DDBJ databases">
        <title>Genome Assembly of Synthetic Allotetraploid Brassica napus Reveals Homoeologous Exchanges between Subgenomes.</title>
        <authorList>
            <person name="Davis J.T."/>
        </authorList>
    </citation>
    <scope>NUCLEOTIDE SEQUENCE [LARGE SCALE GENOMIC DNA]</scope>
    <source>
        <strain evidence="3">cv. Da-Ae</strain>
        <tissue evidence="2">Seedling</tissue>
    </source>
</reference>
<sequence>FWEARNVKKYGQLMDVDMLLIDKQDSVKQTTELFRFCNHDQLLSLANTNKQLPGNVCVSPFDDLTFAFHNKLESYGSEPKVVLVTSINPKVVVGRLFVNGTFPKPISTVTLRQLSVKDSMKSKYLLQIQVVWGWFNQSASTSKLVHAQKIEPLTLSELNQYVLTSASQTFTFTEQQRPPLPDFGDGQEPNDDVPVEKPVASNGSIGADNTLAEVASSVGAEGSETTSANHSHPHLLLQD</sequence>
<comment type="caution">
    <text evidence="2">The sequence shown here is derived from an EMBL/GenBank/DDBJ whole genome shotgun (WGS) entry which is preliminary data.</text>
</comment>
<name>A0ABQ8B0V9_BRANA</name>
<feature type="non-terminal residue" evidence="2">
    <location>
        <position position="1"/>
    </location>
</feature>
<evidence type="ECO:0000256" key="1">
    <source>
        <dbReference type="SAM" id="MobiDB-lite"/>
    </source>
</evidence>
<feature type="region of interest" description="Disordered" evidence="1">
    <location>
        <begin position="175"/>
        <end position="239"/>
    </location>
</feature>